<dbReference type="EMBL" id="JACLAW010000002">
    <property type="protein sequence ID" value="MBC2664542.1"/>
    <property type="molecule type" value="Genomic_DNA"/>
</dbReference>
<accession>A0A7X1KKI7</accession>
<protein>
    <submittedName>
        <fullName evidence="1">Uncharacterized protein</fullName>
    </submittedName>
</protein>
<reference evidence="1 2" key="1">
    <citation type="submission" date="2020-08" db="EMBL/GenBank/DDBJ databases">
        <title>The genome sequence of type strain Novosphingobium flavum NBRC 111647.</title>
        <authorList>
            <person name="Liu Y."/>
        </authorList>
    </citation>
    <scope>NUCLEOTIDE SEQUENCE [LARGE SCALE GENOMIC DNA]</scope>
    <source>
        <strain evidence="1 2">NBRC 111647</strain>
    </source>
</reference>
<proteinExistence type="predicted"/>
<gene>
    <name evidence="1" type="ORF">H7F51_03300</name>
</gene>
<sequence length="115" mass="12179">MAVAAPKPVDDADLRCVAAVAAMIGTLDENKADPEVVSGLTAIFMYYLGKVDARYPGLDYAAILTALLSAPGYDRQLPVDLRRCGGEAEERGAMLKDLGERMKSAVPLNPATRPG</sequence>
<name>A0A7X1KKI7_9SPHN</name>
<comment type="caution">
    <text evidence="1">The sequence shown here is derived from an EMBL/GenBank/DDBJ whole genome shotgun (WGS) entry which is preliminary data.</text>
</comment>
<dbReference type="AlphaFoldDB" id="A0A7X1KKI7"/>
<organism evidence="1 2">
    <name type="scientific">Novosphingobium flavum</name>
    <dbReference type="NCBI Taxonomy" id="1778672"/>
    <lineage>
        <taxon>Bacteria</taxon>
        <taxon>Pseudomonadati</taxon>
        <taxon>Pseudomonadota</taxon>
        <taxon>Alphaproteobacteria</taxon>
        <taxon>Sphingomonadales</taxon>
        <taxon>Sphingomonadaceae</taxon>
        <taxon>Novosphingobium</taxon>
    </lineage>
</organism>
<dbReference type="Proteomes" id="UP000566813">
    <property type="component" value="Unassembled WGS sequence"/>
</dbReference>
<keyword evidence="2" id="KW-1185">Reference proteome</keyword>
<evidence type="ECO:0000313" key="2">
    <source>
        <dbReference type="Proteomes" id="UP000566813"/>
    </source>
</evidence>
<evidence type="ECO:0000313" key="1">
    <source>
        <dbReference type="EMBL" id="MBC2664542.1"/>
    </source>
</evidence>